<evidence type="ECO:0000256" key="7">
    <source>
        <dbReference type="SAM" id="MobiDB-lite"/>
    </source>
</evidence>
<name>A0A223S4Y2_9ACTN</name>
<dbReference type="SMART" id="SM00346">
    <property type="entry name" value="HTH_ICLR"/>
    <property type="match status" value="1"/>
</dbReference>
<evidence type="ECO:0000259" key="9">
    <source>
        <dbReference type="PROSITE" id="PS51078"/>
    </source>
</evidence>
<dbReference type="GO" id="GO:0045892">
    <property type="term" value="P:negative regulation of DNA-templated transcription"/>
    <property type="evidence" value="ECO:0007669"/>
    <property type="project" value="TreeGrafter"/>
</dbReference>
<dbReference type="GO" id="GO:0006071">
    <property type="term" value="P:glycerol metabolic process"/>
    <property type="evidence" value="ECO:0007669"/>
    <property type="project" value="UniProtKB-KW"/>
</dbReference>
<dbReference type="PANTHER" id="PTHR30136">
    <property type="entry name" value="HELIX-TURN-HELIX TRANSCRIPTIONAL REGULATOR, ICLR FAMILY"/>
    <property type="match status" value="1"/>
</dbReference>
<keyword evidence="2" id="KW-0805">Transcription regulation</keyword>
<proteinExistence type="predicted"/>
<keyword evidence="4" id="KW-0804">Transcription</keyword>
<dbReference type="EMBL" id="CP022753">
    <property type="protein sequence ID" value="ASU83184.1"/>
    <property type="molecule type" value="Genomic_DNA"/>
</dbReference>
<dbReference type="Gene3D" id="1.10.10.10">
    <property type="entry name" value="Winged helix-like DNA-binding domain superfamily/Winged helix DNA-binding domain"/>
    <property type="match status" value="1"/>
</dbReference>
<dbReference type="Proteomes" id="UP000215005">
    <property type="component" value="Chromosome"/>
</dbReference>
<evidence type="ECO:0000256" key="1">
    <source>
        <dbReference type="ARBA" id="ARBA00022798"/>
    </source>
</evidence>
<evidence type="ECO:0000256" key="5">
    <source>
        <dbReference type="ARBA" id="ARBA00058938"/>
    </source>
</evidence>
<dbReference type="Gene3D" id="3.30.450.40">
    <property type="match status" value="1"/>
</dbReference>
<gene>
    <name evidence="10" type="ORF">CDO52_10685</name>
</gene>
<dbReference type="FunFam" id="1.10.10.10:FF:000056">
    <property type="entry name" value="IclR family transcriptional regulator"/>
    <property type="match status" value="1"/>
</dbReference>
<evidence type="ECO:0000256" key="4">
    <source>
        <dbReference type="ARBA" id="ARBA00023163"/>
    </source>
</evidence>
<feature type="compositionally biased region" description="Basic and acidic residues" evidence="7">
    <location>
        <begin position="1"/>
        <end position="24"/>
    </location>
</feature>
<evidence type="ECO:0000313" key="11">
    <source>
        <dbReference type="Proteomes" id="UP000215005"/>
    </source>
</evidence>
<organism evidence="10 11">
    <name type="scientific">Nocardiopsis gilva YIM 90087</name>
    <dbReference type="NCBI Taxonomy" id="1235441"/>
    <lineage>
        <taxon>Bacteria</taxon>
        <taxon>Bacillati</taxon>
        <taxon>Actinomycetota</taxon>
        <taxon>Actinomycetes</taxon>
        <taxon>Streptosporangiales</taxon>
        <taxon>Nocardiopsidaceae</taxon>
        <taxon>Nocardiopsis</taxon>
    </lineage>
</organism>
<dbReference type="SUPFAM" id="SSF46785">
    <property type="entry name" value="Winged helix' DNA-binding domain"/>
    <property type="match status" value="1"/>
</dbReference>
<evidence type="ECO:0000256" key="3">
    <source>
        <dbReference type="ARBA" id="ARBA00023125"/>
    </source>
</evidence>
<keyword evidence="1" id="KW-0319">Glycerol metabolism</keyword>
<dbReference type="Pfam" id="PF01614">
    <property type="entry name" value="IclR_C"/>
    <property type="match status" value="1"/>
</dbReference>
<evidence type="ECO:0000256" key="6">
    <source>
        <dbReference type="ARBA" id="ARBA00070406"/>
    </source>
</evidence>
<dbReference type="InterPro" id="IPR029016">
    <property type="entry name" value="GAF-like_dom_sf"/>
</dbReference>
<dbReference type="InterPro" id="IPR005471">
    <property type="entry name" value="Tscrpt_reg_IclR_N"/>
</dbReference>
<dbReference type="SUPFAM" id="SSF55781">
    <property type="entry name" value="GAF domain-like"/>
    <property type="match status" value="1"/>
</dbReference>
<accession>A0A223S4Y2</accession>
<dbReference type="AlphaFoldDB" id="A0A223S4Y2"/>
<keyword evidence="3" id="KW-0238">DNA-binding</keyword>
<reference evidence="10 11" key="1">
    <citation type="submission" date="2017-08" db="EMBL/GenBank/DDBJ databases">
        <title>The complete genome sequence of Nocardiopsis gilva YIM 90087.</title>
        <authorList>
            <person name="Yin M."/>
            <person name="Tang S."/>
        </authorList>
    </citation>
    <scope>NUCLEOTIDE SEQUENCE [LARGE SCALE GENOMIC DNA]</scope>
    <source>
        <strain evidence="10 11">YIM 90087</strain>
    </source>
</reference>
<dbReference type="PANTHER" id="PTHR30136:SF35">
    <property type="entry name" value="HTH-TYPE TRANSCRIPTIONAL REGULATOR RV1719"/>
    <property type="match status" value="1"/>
</dbReference>
<feature type="domain" description="HTH iclR-type" evidence="8">
    <location>
        <begin position="42"/>
        <end position="103"/>
    </location>
</feature>
<feature type="region of interest" description="Disordered" evidence="7">
    <location>
        <begin position="1"/>
        <end position="42"/>
    </location>
</feature>
<dbReference type="GO" id="GO:0003700">
    <property type="term" value="F:DNA-binding transcription factor activity"/>
    <property type="evidence" value="ECO:0007669"/>
    <property type="project" value="TreeGrafter"/>
</dbReference>
<evidence type="ECO:0000259" key="8">
    <source>
        <dbReference type="PROSITE" id="PS51077"/>
    </source>
</evidence>
<feature type="domain" description="IclR-ED" evidence="9">
    <location>
        <begin position="104"/>
        <end position="286"/>
    </location>
</feature>
<dbReference type="KEGG" id="ngv:CDO52_10685"/>
<dbReference type="InterPro" id="IPR014757">
    <property type="entry name" value="Tscrpt_reg_IclR_C"/>
</dbReference>
<dbReference type="Pfam" id="PF09339">
    <property type="entry name" value="HTH_IclR"/>
    <property type="match status" value="1"/>
</dbReference>
<dbReference type="PROSITE" id="PS51077">
    <property type="entry name" value="HTH_ICLR"/>
    <property type="match status" value="1"/>
</dbReference>
<dbReference type="GO" id="GO:0003677">
    <property type="term" value="F:DNA binding"/>
    <property type="evidence" value="ECO:0007669"/>
    <property type="project" value="UniProtKB-KW"/>
</dbReference>
<dbReference type="InterPro" id="IPR036390">
    <property type="entry name" value="WH_DNA-bd_sf"/>
</dbReference>
<dbReference type="InterPro" id="IPR050707">
    <property type="entry name" value="HTH_MetabolicPath_Reg"/>
</dbReference>
<evidence type="ECO:0000256" key="2">
    <source>
        <dbReference type="ARBA" id="ARBA00023015"/>
    </source>
</evidence>
<comment type="function">
    <text evidence="5">May be an activator protein for the gylABX operon.</text>
</comment>
<sequence length="290" mass="31009">MASNDHRAEKIRNTPRGERSERGSGGEAEATRTASGKDGAPVQSVDRAITVLEILAQHGEAGVTEIAAELGVHKSTAFRLVGALERRGLVEQPGLRGKYQLGFGIIRLAGTMAAGLDLTQQSRQVCEDLAADLGETVNIAIPSGDMVVNIDQVRGSSAVVSQNWIGRQNPLHSTSSGKVLLAFMTRPEQRRIMRGHLEELTPRTITDPDALREEFDKILRHGYATAVEELEVGLNAVAAPIRGLTGEVIAAVSASGPSYRMEECRLDVIGETVLKAAEEISARMGHMASA</sequence>
<dbReference type="OrthoDB" id="7274111at2"/>
<dbReference type="InterPro" id="IPR036388">
    <property type="entry name" value="WH-like_DNA-bd_sf"/>
</dbReference>
<evidence type="ECO:0000313" key="10">
    <source>
        <dbReference type="EMBL" id="ASU83184.1"/>
    </source>
</evidence>
<protein>
    <recommendedName>
        <fullName evidence="6">Glycerol operon regulatory protein</fullName>
    </recommendedName>
</protein>
<keyword evidence="11" id="KW-1185">Reference proteome</keyword>
<dbReference type="PROSITE" id="PS51078">
    <property type="entry name" value="ICLR_ED"/>
    <property type="match status" value="1"/>
</dbReference>